<dbReference type="AlphaFoldDB" id="A0A843UMY6"/>
<comment type="caution">
    <text evidence="5">The sequence shown here is derived from an EMBL/GenBank/DDBJ whole genome shotgun (WGS) entry which is preliminary data.</text>
</comment>
<proteinExistence type="predicted"/>
<organism evidence="5 6">
    <name type="scientific">Colocasia esculenta</name>
    <name type="common">Wild taro</name>
    <name type="synonym">Arum esculentum</name>
    <dbReference type="NCBI Taxonomy" id="4460"/>
    <lineage>
        <taxon>Eukaryota</taxon>
        <taxon>Viridiplantae</taxon>
        <taxon>Streptophyta</taxon>
        <taxon>Embryophyta</taxon>
        <taxon>Tracheophyta</taxon>
        <taxon>Spermatophyta</taxon>
        <taxon>Magnoliopsida</taxon>
        <taxon>Liliopsida</taxon>
        <taxon>Araceae</taxon>
        <taxon>Aroideae</taxon>
        <taxon>Colocasieae</taxon>
        <taxon>Colocasia</taxon>
    </lineage>
</organism>
<evidence type="ECO:0000256" key="3">
    <source>
        <dbReference type="ARBA" id="ARBA00023306"/>
    </source>
</evidence>
<dbReference type="GO" id="GO:0051301">
    <property type="term" value="P:cell division"/>
    <property type="evidence" value="ECO:0007669"/>
    <property type="project" value="UniProtKB-KW"/>
</dbReference>
<accession>A0A843UMY6</accession>
<gene>
    <name evidence="5" type="ORF">Taro_015698</name>
</gene>
<dbReference type="PANTHER" id="PTHR12827">
    <property type="entry name" value="MEIOTIC CHECKPOINT REGULATOR TSG24 FAMILY MEMBER"/>
    <property type="match status" value="1"/>
</dbReference>
<feature type="domain" description="Anaphase-promoting complex subunit 1 N-terminal" evidence="4">
    <location>
        <begin position="97"/>
        <end position="264"/>
    </location>
</feature>
<protein>
    <recommendedName>
        <fullName evidence="4">Anaphase-promoting complex subunit 1 N-terminal domain-containing protein</fullName>
    </recommendedName>
</protein>
<dbReference type="GO" id="GO:0031145">
    <property type="term" value="P:anaphase-promoting complex-dependent catabolic process"/>
    <property type="evidence" value="ECO:0007669"/>
    <property type="project" value="TreeGrafter"/>
</dbReference>
<dbReference type="OrthoDB" id="26401at2759"/>
<evidence type="ECO:0000259" key="4">
    <source>
        <dbReference type="Pfam" id="PF12859"/>
    </source>
</evidence>
<dbReference type="GO" id="GO:0070979">
    <property type="term" value="P:protein K11-linked ubiquitination"/>
    <property type="evidence" value="ECO:0007669"/>
    <property type="project" value="TreeGrafter"/>
</dbReference>
<evidence type="ECO:0000256" key="1">
    <source>
        <dbReference type="ARBA" id="ARBA00022618"/>
    </source>
</evidence>
<keyword evidence="3" id="KW-0131">Cell cycle</keyword>
<sequence length="283" mass="31412">MHAGSSKSNSPPYFTVHSTSYCDHFHGGGRGDTGKNPRLQPRYSSSAFFLNSVSPKRSAMAAAVRELTVLGEFKPFGLIAEVLDGKATPAEGAEAEEDKYDYFLFDPDITRERDESLFGDYDLSTPSTPSSRSEHELFIRGNRIIWSTGSRVHKRYSSSSPVLMACWCHIESISEALLCVLQIDSLSIYSSSGEVVCIPLPHAIASIWSLPFGLLLQKTTDVNHPTYMPYSSSSSLSNSRELSRPSKEYIPSQYTSNLFSSLERALKEDADFLFKDAELPMIH</sequence>
<dbReference type="GO" id="GO:0007091">
    <property type="term" value="P:metaphase/anaphase transition of mitotic cell cycle"/>
    <property type="evidence" value="ECO:0007669"/>
    <property type="project" value="TreeGrafter"/>
</dbReference>
<dbReference type="PANTHER" id="PTHR12827:SF3">
    <property type="entry name" value="ANAPHASE-PROMOTING COMPLEX SUBUNIT 1"/>
    <property type="match status" value="1"/>
</dbReference>
<dbReference type="GO" id="GO:0060090">
    <property type="term" value="F:molecular adaptor activity"/>
    <property type="evidence" value="ECO:0007669"/>
    <property type="project" value="TreeGrafter"/>
</dbReference>
<feature type="non-terminal residue" evidence="5">
    <location>
        <position position="1"/>
    </location>
</feature>
<dbReference type="EMBL" id="NMUH01000682">
    <property type="protein sequence ID" value="MQL83204.1"/>
    <property type="molecule type" value="Genomic_DNA"/>
</dbReference>
<name>A0A843UMY6_COLES</name>
<evidence type="ECO:0000256" key="2">
    <source>
        <dbReference type="ARBA" id="ARBA00022776"/>
    </source>
</evidence>
<dbReference type="Proteomes" id="UP000652761">
    <property type="component" value="Unassembled WGS sequence"/>
</dbReference>
<dbReference type="GO" id="GO:0005680">
    <property type="term" value="C:anaphase-promoting complex"/>
    <property type="evidence" value="ECO:0007669"/>
    <property type="project" value="InterPro"/>
</dbReference>
<dbReference type="InterPro" id="IPR024990">
    <property type="entry name" value="Apc1"/>
</dbReference>
<keyword evidence="1" id="KW-0132">Cell division</keyword>
<evidence type="ECO:0000313" key="6">
    <source>
        <dbReference type="Proteomes" id="UP000652761"/>
    </source>
</evidence>
<dbReference type="Pfam" id="PF12859">
    <property type="entry name" value="ANAPC1"/>
    <property type="match status" value="1"/>
</dbReference>
<evidence type="ECO:0000313" key="5">
    <source>
        <dbReference type="EMBL" id="MQL83204.1"/>
    </source>
</evidence>
<reference evidence="5" key="1">
    <citation type="submission" date="2017-07" db="EMBL/GenBank/DDBJ databases">
        <title>Taro Niue Genome Assembly and Annotation.</title>
        <authorList>
            <person name="Atibalentja N."/>
            <person name="Keating K."/>
            <person name="Fields C.J."/>
        </authorList>
    </citation>
    <scope>NUCLEOTIDE SEQUENCE</scope>
    <source>
        <strain evidence="5">Niue_2</strain>
        <tissue evidence="5">Leaf</tissue>
    </source>
</reference>
<dbReference type="InterPro" id="IPR049255">
    <property type="entry name" value="Apc1_N"/>
</dbReference>
<keyword evidence="6" id="KW-1185">Reference proteome</keyword>
<keyword evidence="2" id="KW-0498">Mitosis</keyword>